<dbReference type="FunFam" id="1.10.10.10:FF:000001">
    <property type="entry name" value="LysR family transcriptional regulator"/>
    <property type="match status" value="1"/>
</dbReference>
<evidence type="ECO:0000256" key="2">
    <source>
        <dbReference type="ARBA" id="ARBA00023015"/>
    </source>
</evidence>
<dbReference type="Gene3D" id="1.10.10.10">
    <property type="entry name" value="Winged helix-like DNA-binding domain superfamily/Winged helix DNA-binding domain"/>
    <property type="match status" value="1"/>
</dbReference>
<evidence type="ECO:0000313" key="7">
    <source>
        <dbReference type="Proteomes" id="UP000062912"/>
    </source>
</evidence>
<dbReference type="GO" id="GO:0003677">
    <property type="term" value="F:DNA binding"/>
    <property type="evidence" value="ECO:0007669"/>
    <property type="project" value="UniProtKB-KW"/>
</dbReference>
<dbReference type="Proteomes" id="UP000062912">
    <property type="component" value="Unassembled WGS sequence"/>
</dbReference>
<evidence type="ECO:0000259" key="5">
    <source>
        <dbReference type="PROSITE" id="PS50931"/>
    </source>
</evidence>
<dbReference type="InterPro" id="IPR000847">
    <property type="entry name" value="LysR_HTH_N"/>
</dbReference>
<dbReference type="GO" id="GO:0003700">
    <property type="term" value="F:DNA-binding transcription factor activity"/>
    <property type="evidence" value="ECO:0007669"/>
    <property type="project" value="InterPro"/>
</dbReference>
<feature type="domain" description="HTH lysR-type" evidence="5">
    <location>
        <begin position="2"/>
        <end position="59"/>
    </location>
</feature>
<accession>A0A132EBE5</accession>
<name>A0A132EBE5_9BURK</name>
<dbReference type="RefSeq" id="WP_060245382.1">
    <property type="nucleotide sequence ID" value="NZ_LPJR01000064.1"/>
</dbReference>
<keyword evidence="2" id="KW-0805">Transcription regulation</keyword>
<evidence type="ECO:0000313" key="6">
    <source>
        <dbReference type="EMBL" id="KWF23273.1"/>
    </source>
</evidence>
<dbReference type="GO" id="GO:0032993">
    <property type="term" value="C:protein-DNA complex"/>
    <property type="evidence" value="ECO:0007669"/>
    <property type="project" value="TreeGrafter"/>
</dbReference>
<dbReference type="OrthoDB" id="9157176at2"/>
<dbReference type="EMBL" id="LPJR01000064">
    <property type="protein sequence ID" value="KWF23273.1"/>
    <property type="molecule type" value="Genomic_DNA"/>
</dbReference>
<reference evidence="6 7" key="1">
    <citation type="submission" date="2015-11" db="EMBL/GenBank/DDBJ databases">
        <title>Expanding the genomic diversity of Burkholderia species for the development of highly accurate diagnostics.</title>
        <authorList>
            <person name="Sahl J."/>
            <person name="Keim P."/>
            <person name="Wagner D."/>
        </authorList>
    </citation>
    <scope>NUCLEOTIDE SEQUENCE [LARGE SCALE GENOMIC DNA]</scope>
    <source>
        <strain evidence="6 7">MSMB368WGS</strain>
    </source>
</reference>
<organism evidence="6 7">
    <name type="scientific">Burkholderia pseudomultivorans</name>
    <dbReference type="NCBI Taxonomy" id="1207504"/>
    <lineage>
        <taxon>Bacteria</taxon>
        <taxon>Pseudomonadati</taxon>
        <taxon>Pseudomonadota</taxon>
        <taxon>Betaproteobacteria</taxon>
        <taxon>Burkholderiales</taxon>
        <taxon>Burkholderiaceae</taxon>
        <taxon>Burkholderia</taxon>
        <taxon>Burkholderia cepacia complex</taxon>
    </lineage>
</organism>
<dbReference type="CDD" id="cd08414">
    <property type="entry name" value="PBP2_LTTR_aromatics_like"/>
    <property type="match status" value="1"/>
</dbReference>
<dbReference type="SUPFAM" id="SSF53850">
    <property type="entry name" value="Periplasmic binding protein-like II"/>
    <property type="match status" value="1"/>
</dbReference>
<gene>
    <name evidence="6" type="ORF">WT56_26240</name>
</gene>
<proteinExistence type="inferred from homology"/>
<evidence type="ECO:0000256" key="1">
    <source>
        <dbReference type="ARBA" id="ARBA00009437"/>
    </source>
</evidence>
<sequence length="304" mass="33521">MIDLRQLRYFVALSEELNFGRAAARLHITQPPLSQQIMQLEAELDTPLFIRGKRPLRLTHAGVELLTGARRLLAQADSVVEHARLAGRGERGRLGISFVAGALPKLLPACIGAYRNRHPGVRLDLREGVTNKQREALLAGEMDVGFVRPIVGESGELSTRRLISEPMMLALYADHPLASMKRVPVRALASEPLVLFSRKDAFYFYDIVSDILQRADVMPDVVQDATQLYTVVALVSSRIGVAIVPASARHMPFPGVTFRHLNLEKPASAELHLAWRTEDSHPALTHFLDIAIAAAARYSKSSTG</sequence>
<dbReference type="Pfam" id="PF03466">
    <property type="entry name" value="LysR_substrate"/>
    <property type="match status" value="1"/>
</dbReference>
<protein>
    <recommendedName>
        <fullName evidence="5">HTH lysR-type domain-containing protein</fullName>
    </recommendedName>
</protein>
<comment type="caution">
    <text evidence="6">The sequence shown here is derived from an EMBL/GenBank/DDBJ whole genome shotgun (WGS) entry which is preliminary data.</text>
</comment>
<dbReference type="PANTHER" id="PTHR30346">
    <property type="entry name" value="TRANSCRIPTIONAL DUAL REGULATOR HCAR-RELATED"/>
    <property type="match status" value="1"/>
</dbReference>
<dbReference type="PROSITE" id="PS50931">
    <property type="entry name" value="HTH_LYSR"/>
    <property type="match status" value="1"/>
</dbReference>
<evidence type="ECO:0000256" key="4">
    <source>
        <dbReference type="ARBA" id="ARBA00023163"/>
    </source>
</evidence>
<dbReference type="Gene3D" id="3.40.190.10">
    <property type="entry name" value="Periplasmic binding protein-like II"/>
    <property type="match status" value="2"/>
</dbReference>
<dbReference type="PANTHER" id="PTHR30346:SF0">
    <property type="entry name" value="HCA OPERON TRANSCRIPTIONAL ACTIVATOR HCAR"/>
    <property type="match status" value="1"/>
</dbReference>
<dbReference type="AlphaFoldDB" id="A0A132EBE5"/>
<evidence type="ECO:0000256" key="3">
    <source>
        <dbReference type="ARBA" id="ARBA00023125"/>
    </source>
</evidence>
<keyword evidence="3" id="KW-0238">DNA-binding</keyword>
<dbReference type="SUPFAM" id="SSF46785">
    <property type="entry name" value="Winged helix' DNA-binding domain"/>
    <property type="match status" value="1"/>
</dbReference>
<keyword evidence="4" id="KW-0804">Transcription</keyword>
<dbReference type="InterPro" id="IPR036388">
    <property type="entry name" value="WH-like_DNA-bd_sf"/>
</dbReference>
<dbReference type="Pfam" id="PF00126">
    <property type="entry name" value="HTH_1"/>
    <property type="match status" value="1"/>
</dbReference>
<dbReference type="PRINTS" id="PR00039">
    <property type="entry name" value="HTHLYSR"/>
</dbReference>
<dbReference type="InterPro" id="IPR036390">
    <property type="entry name" value="WH_DNA-bd_sf"/>
</dbReference>
<dbReference type="InterPro" id="IPR005119">
    <property type="entry name" value="LysR_subst-bd"/>
</dbReference>
<comment type="similarity">
    <text evidence="1">Belongs to the LysR transcriptional regulatory family.</text>
</comment>